<sequence>MSALFVGIDVGTSGVRAVAVDPDGTVAAGARTPLPPPERDGQRLTQDPALWWQAVDRTLAQLMILIDPARVAALAVDGTSGTLLLADADGRPLSAGWMYNDTSCVAEAARVAATAAPDSAAHGSSSPLARLLHLQALHPEAVHVLHQADWLAGRLAARHGVSDENNVLKLGYDVVHRRWPDWFDRLGVRRALLPEVRPPGTPIGRIDPALARRHGLRPEVVVAAGTTDGVAAFLATGATEVGDAVSSLGTTLVLKLLSDRPVFAPRLGLYSHRLGDLWLPGGASNSGGAALLRFFTTEQMLAMTPRLQPDTPTGLDYYPLPGPGERFPIHDPALQARVDPRPADDLRFFQGLLEGVAGVERLAFQRMAELGAPPVRRVFSVGGGARNAAWGRIRERLLGVPVCTPAQDEAAVGVARLARQGAEAAA</sequence>
<accession>A0A318H0P8</accession>
<evidence type="ECO:0000259" key="4">
    <source>
        <dbReference type="Pfam" id="PF00370"/>
    </source>
</evidence>
<dbReference type="SUPFAM" id="SSF53067">
    <property type="entry name" value="Actin-like ATPase domain"/>
    <property type="match status" value="2"/>
</dbReference>
<proteinExistence type="inferred from homology"/>
<evidence type="ECO:0000256" key="3">
    <source>
        <dbReference type="ARBA" id="ARBA00022777"/>
    </source>
</evidence>
<gene>
    <name evidence="6" type="ORF">C7444_10672</name>
</gene>
<dbReference type="OrthoDB" id="9805576at2"/>
<protein>
    <recommendedName>
        <fullName evidence="8">Carbohydrate kinase</fullName>
    </recommendedName>
</protein>
<dbReference type="GO" id="GO:0016301">
    <property type="term" value="F:kinase activity"/>
    <property type="evidence" value="ECO:0007669"/>
    <property type="project" value="UniProtKB-KW"/>
</dbReference>
<evidence type="ECO:0000313" key="7">
    <source>
        <dbReference type="Proteomes" id="UP000247811"/>
    </source>
</evidence>
<dbReference type="PIRSF" id="PIRSF000538">
    <property type="entry name" value="GlpK"/>
    <property type="match status" value="1"/>
</dbReference>
<name>A0A318H0P8_9BURK</name>
<dbReference type="PANTHER" id="PTHR43095">
    <property type="entry name" value="SUGAR KINASE"/>
    <property type="match status" value="1"/>
</dbReference>
<dbReference type="EMBL" id="QJJS01000006">
    <property type="protein sequence ID" value="PXW96553.1"/>
    <property type="molecule type" value="Genomic_DNA"/>
</dbReference>
<dbReference type="Proteomes" id="UP000247811">
    <property type="component" value="Unassembled WGS sequence"/>
</dbReference>
<dbReference type="Pfam" id="PF00370">
    <property type="entry name" value="FGGY_N"/>
    <property type="match status" value="1"/>
</dbReference>
<comment type="similarity">
    <text evidence="1">Belongs to the FGGY kinase family.</text>
</comment>
<dbReference type="CDD" id="cd07783">
    <property type="entry name" value="ASKHA_NBD_FGGY_SePSK_AtXK1-like"/>
    <property type="match status" value="1"/>
</dbReference>
<dbReference type="Pfam" id="PF02782">
    <property type="entry name" value="FGGY_C"/>
    <property type="match status" value="1"/>
</dbReference>
<evidence type="ECO:0000259" key="5">
    <source>
        <dbReference type="Pfam" id="PF02782"/>
    </source>
</evidence>
<dbReference type="InterPro" id="IPR043129">
    <property type="entry name" value="ATPase_NBD"/>
</dbReference>
<feature type="domain" description="Carbohydrate kinase FGGY N-terminal" evidence="4">
    <location>
        <begin position="5"/>
        <end position="234"/>
    </location>
</feature>
<dbReference type="RefSeq" id="WP_110400385.1">
    <property type="nucleotide sequence ID" value="NZ_QJJS01000006.1"/>
</dbReference>
<evidence type="ECO:0000256" key="2">
    <source>
        <dbReference type="ARBA" id="ARBA00022679"/>
    </source>
</evidence>
<keyword evidence="3" id="KW-0418">Kinase</keyword>
<keyword evidence="2" id="KW-0808">Transferase</keyword>
<reference evidence="6 7" key="1">
    <citation type="submission" date="2018-05" db="EMBL/GenBank/DDBJ databases">
        <title>Genomic Encyclopedia of Type Strains, Phase IV (KMG-IV): sequencing the most valuable type-strain genomes for metagenomic binning, comparative biology and taxonomic classification.</title>
        <authorList>
            <person name="Goeker M."/>
        </authorList>
    </citation>
    <scope>NUCLEOTIDE SEQUENCE [LARGE SCALE GENOMIC DNA]</scope>
    <source>
        <strain evidence="6 7">DSM 566</strain>
    </source>
</reference>
<keyword evidence="7" id="KW-1185">Reference proteome</keyword>
<dbReference type="AlphaFoldDB" id="A0A318H0P8"/>
<evidence type="ECO:0000256" key="1">
    <source>
        <dbReference type="ARBA" id="ARBA00009156"/>
    </source>
</evidence>
<dbReference type="Gene3D" id="3.30.420.40">
    <property type="match status" value="2"/>
</dbReference>
<dbReference type="GO" id="GO:0005975">
    <property type="term" value="P:carbohydrate metabolic process"/>
    <property type="evidence" value="ECO:0007669"/>
    <property type="project" value="InterPro"/>
</dbReference>
<evidence type="ECO:0008006" key="8">
    <source>
        <dbReference type="Google" id="ProtNLM"/>
    </source>
</evidence>
<feature type="domain" description="Carbohydrate kinase FGGY C-terminal" evidence="5">
    <location>
        <begin position="245"/>
        <end position="418"/>
    </location>
</feature>
<dbReference type="InterPro" id="IPR050406">
    <property type="entry name" value="FGGY_Carb_Kinase"/>
</dbReference>
<comment type="caution">
    <text evidence="6">The sequence shown here is derived from an EMBL/GenBank/DDBJ whole genome shotgun (WGS) entry which is preliminary data.</text>
</comment>
<organism evidence="6 7">
    <name type="scientific">Sphaerotilus hippei</name>
    <dbReference type="NCBI Taxonomy" id="744406"/>
    <lineage>
        <taxon>Bacteria</taxon>
        <taxon>Pseudomonadati</taxon>
        <taxon>Pseudomonadota</taxon>
        <taxon>Betaproteobacteria</taxon>
        <taxon>Burkholderiales</taxon>
        <taxon>Sphaerotilaceae</taxon>
        <taxon>Sphaerotilus</taxon>
    </lineage>
</organism>
<evidence type="ECO:0000313" key="6">
    <source>
        <dbReference type="EMBL" id="PXW96553.1"/>
    </source>
</evidence>
<dbReference type="InterPro" id="IPR018485">
    <property type="entry name" value="FGGY_C"/>
</dbReference>
<dbReference type="InterPro" id="IPR000577">
    <property type="entry name" value="Carb_kinase_FGGY"/>
</dbReference>
<dbReference type="InterPro" id="IPR018484">
    <property type="entry name" value="FGGY_N"/>
</dbReference>